<proteinExistence type="predicted"/>
<comment type="caution">
    <text evidence="1">The sequence shown here is derived from an EMBL/GenBank/DDBJ whole genome shotgun (WGS) entry which is preliminary data.</text>
</comment>
<organism evidence="1 2">
    <name type="scientific">Melastoma candidum</name>
    <dbReference type="NCBI Taxonomy" id="119954"/>
    <lineage>
        <taxon>Eukaryota</taxon>
        <taxon>Viridiplantae</taxon>
        <taxon>Streptophyta</taxon>
        <taxon>Embryophyta</taxon>
        <taxon>Tracheophyta</taxon>
        <taxon>Spermatophyta</taxon>
        <taxon>Magnoliopsida</taxon>
        <taxon>eudicotyledons</taxon>
        <taxon>Gunneridae</taxon>
        <taxon>Pentapetalae</taxon>
        <taxon>rosids</taxon>
        <taxon>malvids</taxon>
        <taxon>Myrtales</taxon>
        <taxon>Melastomataceae</taxon>
        <taxon>Melastomatoideae</taxon>
        <taxon>Melastomateae</taxon>
        <taxon>Melastoma</taxon>
    </lineage>
</organism>
<name>A0ACB9R510_9MYRT</name>
<evidence type="ECO:0000313" key="2">
    <source>
        <dbReference type="Proteomes" id="UP001057402"/>
    </source>
</evidence>
<evidence type="ECO:0000313" key="1">
    <source>
        <dbReference type="EMBL" id="KAI4373974.1"/>
    </source>
</evidence>
<keyword evidence="2" id="KW-1185">Reference proteome</keyword>
<sequence>MAMDRNDHPVIISPSSASIALLRQRFKDMQRQKEMRQERETSPRFVNKLPNKVSGHRPRSVSNSISTTSRRLPLSPGRNKAGDDLHRRMLVVARPDSPASRNEAVDVGNDANEDELDTSLHL</sequence>
<gene>
    <name evidence="1" type="ORF">MLD38_012028</name>
</gene>
<dbReference type="Proteomes" id="UP001057402">
    <property type="component" value="Chromosome 4"/>
</dbReference>
<dbReference type="EMBL" id="CM042883">
    <property type="protein sequence ID" value="KAI4373974.1"/>
    <property type="molecule type" value="Genomic_DNA"/>
</dbReference>
<reference evidence="2" key="1">
    <citation type="journal article" date="2023" name="Front. Plant Sci.">
        <title>Chromosomal-level genome assembly of Melastoma candidum provides insights into trichome evolution.</title>
        <authorList>
            <person name="Zhong Y."/>
            <person name="Wu W."/>
            <person name="Sun C."/>
            <person name="Zou P."/>
            <person name="Liu Y."/>
            <person name="Dai S."/>
            <person name="Zhou R."/>
        </authorList>
    </citation>
    <scope>NUCLEOTIDE SEQUENCE [LARGE SCALE GENOMIC DNA]</scope>
</reference>
<accession>A0ACB9R510</accession>
<protein>
    <submittedName>
        <fullName evidence="1">Uncharacterized protein</fullName>
    </submittedName>
</protein>